<evidence type="ECO:0000313" key="2">
    <source>
        <dbReference type="Proteomes" id="UP001055072"/>
    </source>
</evidence>
<gene>
    <name evidence="1" type="ORF">BDY19DRAFT_923952</name>
</gene>
<reference evidence="1" key="1">
    <citation type="journal article" date="2021" name="Environ. Microbiol.">
        <title>Gene family expansions and transcriptome signatures uncover fungal adaptations to wood decay.</title>
        <authorList>
            <person name="Hage H."/>
            <person name="Miyauchi S."/>
            <person name="Viragh M."/>
            <person name="Drula E."/>
            <person name="Min B."/>
            <person name="Chaduli D."/>
            <person name="Navarro D."/>
            <person name="Favel A."/>
            <person name="Norest M."/>
            <person name="Lesage-Meessen L."/>
            <person name="Balint B."/>
            <person name="Merenyi Z."/>
            <person name="de Eugenio L."/>
            <person name="Morin E."/>
            <person name="Martinez A.T."/>
            <person name="Baldrian P."/>
            <person name="Stursova M."/>
            <person name="Martinez M.J."/>
            <person name="Novotny C."/>
            <person name="Magnuson J.K."/>
            <person name="Spatafora J.W."/>
            <person name="Maurice S."/>
            <person name="Pangilinan J."/>
            <person name="Andreopoulos W."/>
            <person name="LaButti K."/>
            <person name="Hundley H."/>
            <person name="Na H."/>
            <person name="Kuo A."/>
            <person name="Barry K."/>
            <person name="Lipzen A."/>
            <person name="Henrissat B."/>
            <person name="Riley R."/>
            <person name="Ahrendt S."/>
            <person name="Nagy L.G."/>
            <person name="Grigoriev I.V."/>
            <person name="Martin F."/>
            <person name="Rosso M.N."/>
        </authorList>
    </citation>
    <scope>NUCLEOTIDE SEQUENCE</scope>
    <source>
        <strain evidence="1">CBS 384.51</strain>
    </source>
</reference>
<accession>A0ACB8UGK0</accession>
<comment type="caution">
    <text evidence="1">The sequence shown here is derived from an EMBL/GenBank/DDBJ whole genome shotgun (WGS) entry which is preliminary data.</text>
</comment>
<dbReference type="EMBL" id="MU274902">
    <property type="protein sequence ID" value="KAI0093477.1"/>
    <property type="molecule type" value="Genomic_DNA"/>
</dbReference>
<sequence>MADHKPANTIQDDSAIDTERDYVPPLEDPHLLAVVTGETTIRRRASDFNRSRPTNLTADIELKPIDTSAKVESIKESESPDAVVPPAITVDIERASSKGILPSVPVSQAASTRDDGSTIHLTTSQTQTRAQRRLARIQFTVMCFIFFLNGWNDASTGPLLPTIQRAHNIGFAVVSLLFVFNSVGYVTGAVANVYLDDKIGFGKILFIGSISQLICYIPLAANAPFPLMCLGFAFGGFGFCLQNSQGNSFVGTSENASTKLALLHGSYGLGALTAPLLATYFSVQKHWYFHYLVSAGFAILNIVIIWVVFRLRTADEVKAEAGLPLGEDHSARTENKYRQILSLPSVHFMATWSLIYVGTEVTLGGWIVTFLQEKRGGGSSAGYVSSGFFGGLMTGRLTLLWLNKKIGEQRVMYLYTFLAIALEATIWAVPSLLQNAIAVSFIGLLLGPMYPILVRHSGKILPKWLYAGCIGLISGVGQTGAAVLPFLTGLLAARFGITSLQPFIVSMMSTMVVLWALVPKVRRID</sequence>
<organism evidence="1 2">
    <name type="scientific">Irpex rosettiformis</name>
    <dbReference type="NCBI Taxonomy" id="378272"/>
    <lineage>
        <taxon>Eukaryota</taxon>
        <taxon>Fungi</taxon>
        <taxon>Dikarya</taxon>
        <taxon>Basidiomycota</taxon>
        <taxon>Agaricomycotina</taxon>
        <taxon>Agaricomycetes</taxon>
        <taxon>Polyporales</taxon>
        <taxon>Irpicaceae</taxon>
        <taxon>Irpex</taxon>
    </lineage>
</organism>
<name>A0ACB8UGK0_9APHY</name>
<keyword evidence="2" id="KW-1185">Reference proteome</keyword>
<protein>
    <submittedName>
        <fullName evidence="1">Major facilitator superfamily domain-containing protein</fullName>
    </submittedName>
</protein>
<proteinExistence type="predicted"/>
<evidence type="ECO:0000313" key="1">
    <source>
        <dbReference type="EMBL" id="KAI0093477.1"/>
    </source>
</evidence>
<dbReference type="Proteomes" id="UP001055072">
    <property type="component" value="Unassembled WGS sequence"/>
</dbReference>